<dbReference type="EMBL" id="HBIX01028539">
    <property type="protein sequence ID" value="CAE0726503.1"/>
    <property type="molecule type" value="Transcribed_RNA"/>
</dbReference>
<name>A0A7S4ATH4_9STRA</name>
<evidence type="ECO:0000313" key="2">
    <source>
        <dbReference type="EMBL" id="CAE0726503.1"/>
    </source>
</evidence>
<feature type="compositionally biased region" description="Basic and acidic residues" evidence="1">
    <location>
        <begin position="122"/>
        <end position="148"/>
    </location>
</feature>
<feature type="region of interest" description="Disordered" evidence="1">
    <location>
        <begin position="61"/>
        <end position="83"/>
    </location>
</feature>
<sequence length="148" mass="16528">MLFSYGTHRKFYLLLSSTLTVHSSYIHNPNFYSSFAEFFSHLTLSNIFKMAEVDTTPPVVEENPAEEQAPITEENKEATVETEPKKSVFSSFCGCFGGNSAVIEGEKPEVKELKDEAEDKPEETGKPEEIEDKPAETEVKPAETEVDA</sequence>
<dbReference type="AlphaFoldDB" id="A0A7S4ATH4"/>
<feature type="region of interest" description="Disordered" evidence="1">
    <location>
        <begin position="106"/>
        <end position="148"/>
    </location>
</feature>
<protein>
    <submittedName>
        <fullName evidence="2">Uncharacterized protein</fullName>
    </submittedName>
</protein>
<evidence type="ECO:0000256" key="1">
    <source>
        <dbReference type="SAM" id="MobiDB-lite"/>
    </source>
</evidence>
<gene>
    <name evidence="2" type="ORF">PAUS00366_LOCUS19260</name>
</gene>
<feature type="compositionally biased region" description="Basic and acidic residues" evidence="1">
    <location>
        <begin position="73"/>
        <end position="83"/>
    </location>
</feature>
<reference evidence="2" key="1">
    <citation type="submission" date="2021-01" db="EMBL/GenBank/DDBJ databases">
        <authorList>
            <person name="Corre E."/>
            <person name="Pelletier E."/>
            <person name="Niang G."/>
            <person name="Scheremetjew M."/>
            <person name="Finn R."/>
            <person name="Kale V."/>
            <person name="Holt S."/>
            <person name="Cochrane G."/>
            <person name="Meng A."/>
            <person name="Brown T."/>
            <person name="Cohen L."/>
        </authorList>
    </citation>
    <scope>NUCLEOTIDE SEQUENCE</scope>
    <source>
        <strain evidence="2">10249 10 AB</strain>
    </source>
</reference>
<proteinExistence type="predicted"/>
<organism evidence="2">
    <name type="scientific">Pseudo-nitzschia australis</name>
    <dbReference type="NCBI Taxonomy" id="44445"/>
    <lineage>
        <taxon>Eukaryota</taxon>
        <taxon>Sar</taxon>
        <taxon>Stramenopiles</taxon>
        <taxon>Ochrophyta</taxon>
        <taxon>Bacillariophyta</taxon>
        <taxon>Bacillariophyceae</taxon>
        <taxon>Bacillariophycidae</taxon>
        <taxon>Bacillariales</taxon>
        <taxon>Bacillariaceae</taxon>
        <taxon>Pseudo-nitzschia</taxon>
    </lineage>
</organism>
<accession>A0A7S4ATH4</accession>